<dbReference type="InterPro" id="IPR027405">
    <property type="entry name" value="YidB-like"/>
</dbReference>
<gene>
    <name evidence="1" type="ORF">DY926_16770</name>
</gene>
<dbReference type="OrthoDB" id="7278837at2"/>
<proteinExistence type="predicted"/>
<evidence type="ECO:0008006" key="3">
    <source>
        <dbReference type="Google" id="ProtNLM"/>
    </source>
</evidence>
<protein>
    <recommendedName>
        <fullName evidence="3">DUF937 domain-containing protein</fullName>
    </recommendedName>
</protein>
<reference evidence="1 2" key="1">
    <citation type="submission" date="2018-08" db="EMBL/GenBank/DDBJ databases">
        <title>Komagataeibacter sp. AV 382.</title>
        <authorList>
            <person name="Skraban J."/>
            <person name="Trcek J."/>
        </authorList>
    </citation>
    <scope>NUCLEOTIDE SEQUENCE [LARGE SCALE GENOMIC DNA]</scope>
    <source>
        <strain evidence="1 2">AV 382</strain>
    </source>
</reference>
<comment type="caution">
    <text evidence="1">The sequence shown here is derived from an EMBL/GenBank/DDBJ whole genome shotgun (WGS) entry which is preliminary data.</text>
</comment>
<accession>A0A371YVZ8</accession>
<dbReference type="AlphaFoldDB" id="A0A371YVZ8"/>
<dbReference type="EMBL" id="QUWV01000237">
    <property type="protein sequence ID" value="RFD18416.1"/>
    <property type="molecule type" value="Genomic_DNA"/>
</dbReference>
<dbReference type="Proteomes" id="UP000262371">
    <property type="component" value="Unassembled WGS sequence"/>
</dbReference>
<dbReference type="SUPFAM" id="SSF140804">
    <property type="entry name" value="YidB-like"/>
    <property type="match status" value="1"/>
</dbReference>
<evidence type="ECO:0000313" key="2">
    <source>
        <dbReference type="Proteomes" id="UP000262371"/>
    </source>
</evidence>
<evidence type="ECO:0000313" key="1">
    <source>
        <dbReference type="EMBL" id="RFD18416.1"/>
    </source>
</evidence>
<organism evidence="1 2">
    <name type="scientific">Komagataeibacter melaceti</name>
    <dbReference type="NCBI Taxonomy" id="2766577"/>
    <lineage>
        <taxon>Bacteria</taxon>
        <taxon>Pseudomonadati</taxon>
        <taxon>Pseudomonadota</taxon>
        <taxon>Alphaproteobacteria</taxon>
        <taxon>Acetobacterales</taxon>
        <taxon>Acetobacteraceae</taxon>
        <taxon>Komagataeibacter</taxon>
    </lineage>
</organism>
<dbReference type="RefSeq" id="WP_116704373.1">
    <property type="nucleotide sequence ID" value="NZ_QUWV01000237.1"/>
</dbReference>
<name>A0A371YVZ8_9PROT</name>
<sequence length="129" mass="14080">MKITRNVSDLTTRIGDFLTGALGDRSGAMSVLNDILGPLPAPGHPSMLEQRAEAVGMLPLIRAWQEQDNPEPAEESTVHALFRPVEIDRFSTQTGLSGMAAMKILREVLPLTVRHRALSARADSQTNIH</sequence>
<dbReference type="Gene3D" id="1.10.10.690">
    <property type="entry name" value="YidB-like"/>
    <property type="match status" value="1"/>
</dbReference>
<keyword evidence="2" id="KW-1185">Reference proteome</keyword>